<name>A0ABR2KHV2_9EUKA</name>
<evidence type="ECO:0000256" key="3">
    <source>
        <dbReference type="ARBA" id="ARBA00022448"/>
    </source>
</evidence>
<reference evidence="10 11" key="1">
    <citation type="submission" date="2024-04" db="EMBL/GenBank/DDBJ databases">
        <title>Tritrichomonas musculus Genome.</title>
        <authorList>
            <person name="Alves-Ferreira E."/>
            <person name="Grigg M."/>
            <person name="Lorenzi H."/>
            <person name="Galac M."/>
        </authorList>
    </citation>
    <scope>NUCLEOTIDE SEQUENCE [LARGE SCALE GENOMIC DNA]</scope>
    <source>
        <strain evidence="10 11">EAF2021</strain>
    </source>
</reference>
<evidence type="ECO:0000313" key="10">
    <source>
        <dbReference type="EMBL" id="KAK8890709.1"/>
    </source>
</evidence>
<feature type="transmembrane region" description="Helical" evidence="8">
    <location>
        <begin position="303"/>
        <end position="324"/>
    </location>
</feature>
<evidence type="ECO:0000256" key="8">
    <source>
        <dbReference type="SAM" id="Phobius"/>
    </source>
</evidence>
<gene>
    <name evidence="10" type="ORF">M9Y10_035494</name>
</gene>
<feature type="transmembrane region" description="Helical" evidence="8">
    <location>
        <begin position="74"/>
        <end position="97"/>
    </location>
</feature>
<feature type="transmembrane region" description="Helical" evidence="8">
    <location>
        <begin position="373"/>
        <end position="394"/>
    </location>
</feature>
<keyword evidence="7 8" id="KW-0472">Membrane</keyword>
<keyword evidence="5" id="KW-0029">Amino-acid transport</keyword>
<feature type="transmembrane region" description="Helical" evidence="8">
    <location>
        <begin position="158"/>
        <end position="177"/>
    </location>
</feature>
<dbReference type="PANTHER" id="PTHR22950:SF458">
    <property type="entry name" value="SODIUM-COUPLED NEUTRAL AMINO ACID TRANSPORTER 11-RELATED"/>
    <property type="match status" value="1"/>
</dbReference>
<comment type="subcellular location">
    <subcellularLocation>
        <location evidence="1">Membrane</location>
        <topology evidence="1">Multi-pass membrane protein</topology>
    </subcellularLocation>
</comment>
<feature type="transmembrane region" description="Helical" evidence="8">
    <location>
        <begin position="263"/>
        <end position="283"/>
    </location>
</feature>
<comment type="similarity">
    <text evidence="2">Belongs to the amino acid/polyamine transporter 2 family.</text>
</comment>
<feature type="transmembrane region" description="Helical" evidence="8">
    <location>
        <begin position="118"/>
        <end position="138"/>
    </location>
</feature>
<comment type="caution">
    <text evidence="10">The sequence shown here is derived from an EMBL/GenBank/DDBJ whole genome shotgun (WGS) entry which is preliminary data.</text>
</comment>
<accession>A0ABR2KHV2</accession>
<evidence type="ECO:0000313" key="11">
    <source>
        <dbReference type="Proteomes" id="UP001470230"/>
    </source>
</evidence>
<keyword evidence="3" id="KW-0813">Transport</keyword>
<dbReference type="InterPro" id="IPR013057">
    <property type="entry name" value="AA_transpt_TM"/>
</dbReference>
<dbReference type="Proteomes" id="UP001470230">
    <property type="component" value="Unassembled WGS sequence"/>
</dbReference>
<feature type="transmembrane region" description="Helical" evidence="8">
    <location>
        <begin position="41"/>
        <end position="62"/>
    </location>
</feature>
<evidence type="ECO:0000256" key="1">
    <source>
        <dbReference type="ARBA" id="ARBA00004141"/>
    </source>
</evidence>
<dbReference type="PANTHER" id="PTHR22950">
    <property type="entry name" value="AMINO ACID TRANSPORTER"/>
    <property type="match status" value="1"/>
</dbReference>
<feature type="transmembrane region" description="Helical" evidence="8">
    <location>
        <begin position="345"/>
        <end position="367"/>
    </location>
</feature>
<keyword evidence="4 8" id="KW-0812">Transmembrane</keyword>
<feature type="transmembrane region" description="Helical" evidence="8">
    <location>
        <begin position="406"/>
        <end position="429"/>
    </location>
</feature>
<keyword evidence="11" id="KW-1185">Reference proteome</keyword>
<feature type="transmembrane region" description="Helical" evidence="8">
    <location>
        <begin position="184"/>
        <end position="207"/>
    </location>
</feature>
<evidence type="ECO:0000256" key="4">
    <source>
        <dbReference type="ARBA" id="ARBA00022692"/>
    </source>
</evidence>
<evidence type="ECO:0000256" key="6">
    <source>
        <dbReference type="ARBA" id="ARBA00022989"/>
    </source>
</evidence>
<evidence type="ECO:0000256" key="7">
    <source>
        <dbReference type="ARBA" id="ARBA00023136"/>
    </source>
</evidence>
<organism evidence="10 11">
    <name type="scientific">Tritrichomonas musculus</name>
    <dbReference type="NCBI Taxonomy" id="1915356"/>
    <lineage>
        <taxon>Eukaryota</taxon>
        <taxon>Metamonada</taxon>
        <taxon>Parabasalia</taxon>
        <taxon>Tritrichomonadida</taxon>
        <taxon>Tritrichomonadidae</taxon>
        <taxon>Tritrichomonas</taxon>
    </lineage>
</organism>
<keyword evidence="6 8" id="KW-1133">Transmembrane helix</keyword>
<proteinExistence type="inferred from homology"/>
<sequence length="439" mass="49270">MSSDPHHLSMVSLETDLVDESQDSKVPDIEIPEVQPLPPQVGTFITVVNLINTLLGSGIIAVPNSFHSQGIVPSLILLILIAFLSHLTTCIIFKLQIKFKADGYDSLVFQILGKAGQVIYSIFSLLFLLPNMIAYLIIGGDIITSWFEKANIDLKPLGWHALMIFIYSFLLPIPITIPKGIKIISFFSFITFICMFLYIAVMFYEIHRYFGQHRITKTTYSIARWDFYFFSAISVFSESFNLPSVALPIVYNYEEHYQSRRKVSAITMILAFIFVFIPSVIGYCIFGEDTNQNILLNFDSNDIAFLFVRIAFFIIVNSSFPVVARSVEATWGEFFFKINNPEFLYGWRRAVILIVTCGIPLIVAMLLPKAKAAIAIGSASGGFIVAFVFPAILYLKTTRKPMKHPICVGCIILAIIGIGLSCVSTYASVLEAVHYYQNN</sequence>
<dbReference type="Pfam" id="PF01490">
    <property type="entry name" value="Aa_trans"/>
    <property type="match status" value="1"/>
</dbReference>
<feature type="domain" description="Amino acid transporter transmembrane" evidence="9">
    <location>
        <begin position="43"/>
        <end position="427"/>
    </location>
</feature>
<evidence type="ECO:0000256" key="5">
    <source>
        <dbReference type="ARBA" id="ARBA00022970"/>
    </source>
</evidence>
<evidence type="ECO:0000256" key="2">
    <source>
        <dbReference type="ARBA" id="ARBA00008066"/>
    </source>
</evidence>
<dbReference type="EMBL" id="JAPFFF010000005">
    <property type="protein sequence ID" value="KAK8890709.1"/>
    <property type="molecule type" value="Genomic_DNA"/>
</dbReference>
<protein>
    <recommendedName>
        <fullName evidence="9">Amino acid transporter transmembrane domain-containing protein</fullName>
    </recommendedName>
</protein>
<evidence type="ECO:0000259" key="9">
    <source>
        <dbReference type="Pfam" id="PF01490"/>
    </source>
</evidence>